<dbReference type="OrthoDB" id="9804955at2"/>
<dbReference type="Gene3D" id="3.30.450.20">
    <property type="entry name" value="PAS domain"/>
    <property type="match status" value="3"/>
</dbReference>
<dbReference type="SMART" id="SM00267">
    <property type="entry name" value="GGDEF"/>
    <property type="match status" value="1"/>
</dbReference>
<dbReference type="InterPro" id="IPR000014">
    <property type="entry name" value="PAS"/>
</dbReference>
<organism evidence="3 4">
    <name type="scientific">Clostridium innocuum</name>
    <dbReference type="NCBI Taxonomy" id="1522"/>
    <lineage>
        <taxon>Bacteria</taxon>
        <taxon>Bacillati</taxon>
        <taxon>Bacillota</taxon>
        <taxon>Clostridia</taxon>
        <taxon>Eubacteriales</taxon>
        <taxon>Clostridiaceae</taxon>
        <taxon>Clostridium</taxon>
    </lineage>
</organism>
<reference evidence="3 4" key="1">
    <citation type="submission" date="2018-08" db="EMBL/GenBank/DDBJ databases">
        <title>A genome reference for cultivated species of the human gut microbiota.</title>
        <authorList>
            <person name="Zou Y."/>
            <person name="Xue W."/>
            <person name="Luo G."/>
        </authorList>
    </citation>
    <scope>NUCLEOTIDE SEQUENCE [LARGE SCALE GENOMIC DNA]</scope>
    <source>
        <strain evidence="3 4">OF01-2LB</strain>
    </source>
</reference>
<evidence type="ECO:0000259" key="1">
    <source>
        <dbReference type="PROSITE" id="PS50113"/>
    </source>
</evidence>
<dbReference type="PANTHER" id="PTHR44757:SF2">
    <property type="entry name" value="BIOFILM ARCHITECTURE MAINTENANCE PROTEIN MBAA"/>
    <property type="match status" value="1"/>
</dbReference>
<dbReference type="EMBL" id="QVEV01000015">
    <property type="protein sequence ID" value="RGC15108.1"/>
    <property type="molecule type" value="Genomic_DNA"/>
</dbReference>
<dbReference type="InterPro" id="IPR052155">
    <property type="entry name" value="Biofilm_reg_signaling"/>
</dbReference>
<dbReference type="InterPro" id="IPR013656">
    <property type="entry name" value="PAS_4"/>
</dbReference>
<accession>A0A3E2VVA1</accession>
<dbReference type="PROSITE" id="PS50113">
    <property type="entry name" value="PAC"/>
    <property type="match status" value="2"/>
</dbReference>
<dbReference type="SMART" id="SM00086">
    <property type="entry name" value="PAC"/>
    <property type="match status" value="2"/>
</dbReference>
<dbReference type="NCBIfam" id="TIGR00229">
    <property type="entry name" value="sensory_box"/>
    <property type="match status" value="1"/>
</dbReference>
<dbReference type="RefSeq" id="WP_117443257.1">
    <property type="nucleotide sequence ID" value="NZ_JAJFEN010000020.1"/>
</dbReference>
<dbReference type="Pfam" id="PF08448">
    <property type="entry name" value="PAS_4"/>
    <property type="match status" value="1"/>
</dbReference>
<dbReference type="PROSITE" id="PS50887">
    <property type="entry name" value="GGDEF"/>
    <property type="match status" value="1"/>
</dbReference>
<dbReference type="Proteomes" id="UP000260025">
    <property type="component" value="Unassembled WGS sequence"/>
</dbReference>
<dbReference type="SUPFAM" id="SSF55073">
    <property type="entry name" value="Nucleotide cyclase"/>
    <property type="match status" value="1"/>
</dbReference>
<feature type="domain" description="PAC" evidence="1">
    <location>
        <begin position="341"/>
        <end position="396"/>
    </location>
</feature>
<dbReference type="CDD" id="cd00130">
    <property type="entry name" value="PAS"/>
    <property type="match status" value="1"/>
</dbReference>
<comment type="caution">
    <text evidence="3">The sequence shown here is derived from an EMBL/GenBank/DDBJ whole genome shotgun (WGS) entry which is preliminary data.</text>
</comment>
<evidence type="ECO:0000313" key="3">
    <source>
        <dbReference type="EMBL" id="RGC15108.1"/>
    </source>
</evidence>
<dbReference type="InterPro" id="IPR029787">
    <property type="entry name" value="Nucleotide_cyclase"/>
</dbReference>
<evidence type="ECO:0000313" key="4">
    <source>
        <dbReference type="Proteomes" id="UP000260025"/>
    </source>
</evidence>
<dbReference type="FunFam" id="3.30.70.270:FF:000001">
    <property type="entry name" value="Diguanylate cyclase domain protein"/>
    <property type="match status" value="1"/>
</dbReference>
<dbReference type="Pfam" id="PF00990">
    <property type="entry name" value="GGDEF"/>
    <property type="match status" value="1"/>
</dbReference>
<name>A0A3E2VVA1_CLOIN</name>
<dbReference type="SUPFAM" id="SSF55785">
    <property type="entry name" value="PYP-like sensor domain (PAS domain)"/>
    <property type="match status" value="3"/>
</dbReference>
<dbReference type="InterPro" id="IPR000700">
    <property type="entry name" value="PAS-assoc_C"/>
</dbReference>
<evidence type="ECO:0000259" key="2">
    <source>
        <dbReference type="PROSITE" id="PS50887"/>
    </source>
</evidence>
<sequence>MPDQKQFWDRLDNYRNILDSLPNPVIVTDMNKIVRYINVAARAIVPPPYEKLLNQPCSNFHTPYCHTDDCCIQRFLRNEKGVIQSGPGDIINRVDISYLRDEQGNNIGYINVSTDVRELVEVQRQLKISQERYEIALQQARTALWEYDIKEHTIQRIDTMRGQFSEIFPNEGIIEGVPESLIEQGIVFEDSIKEIQTMYARLKEGLKKVSGQLHMRNRNGEERWVEICCTTIFDDAGRAIKAIGISKDISEQKQLENSYQNELGLQEAISTGFLSVFEVNVTRNSITILDKNAKGKLRKPLSEDMYEEILKTTLQRVHPDFRTAVFNALNCTALTLEYTRGKLEYVVEYKKKASGSYRWISASVHLLKKEGNSDLFARIFLKDIQDQKEKEERLQEEVQIDALTNTYNRKGFMMHTDELLKQKPEQVFALMTLDIDNFKEVNDTFGHLYGDAVLSETAKKIRECCPQDTLVGRLGGDEFVVLFSQLEKFDDIEQIADQLRQTLMNTYTAGNHMVRTSISMGISRYPQHGAVFTELYDKADTAMYHCKKNGRNKWSIYEEKMKRYQQIVETLDIDSEHDTQLNKPFEGNIGEYVFRILYRRDQLDSMTIRSILELVARHYNMQYFYVMDFDSESNTLSPVLFWSEENKNLYEALLPEEQASVLHFMESLHTEHDQILFMENREQECYDTLPKEILVKLNIHAVAHMIVPISSHRDILIGLADLQRNHSFNREQRNDIRTVFEVIVTFLRDQRQRKLQKKYTDTLLSLLDNLGNAVYVIDPHSFELVYFNQNLSQVFPGIETGMICFKAFRNKETPCEDCPIRQLSANNSSAAADIYNSRMQAVIKTSAAYVEWYNHRKYVLLSCIDVTKYKNDHSE</sequence>
<gene>
    <name evidence="3" type="ORF">DXA38_11095</name>
</gene>
<dbReference type="Gene3D" id="3.30.70.270">
    <property type="match status" value="1"/>
</dbReference>
<feature type="domain" description="GGDEF" evidence="2">
    <location>
        <begin position="426"/>
        <end position="559"/>
    </location>
</feature>
<dbReference type="InterPro" id="IPR000160">
    <property type="entry name" value="GGDEF_dom"/>
</dbReference>
<dbReference type="NCBIfam" id="TIGR00254">
    <property type="entry name" value="GGDEF"/>
    <property type="match status" value="1"/>
</dbReference>
<dbReference type="Pfam" id="PF13426">
    <property type="entry name" value="PAS_9"/>
    <property type="match status" value="1"/>
</dbReference>
<proteinExistence type="predicted"/>
<dbReference type="PANTHER" id="PTHR44757">
    <property type="entry name" value="DIGUANYLATE CYCLASE DGCP"/>
    <property type="match status" value="1"/>
</dbReference>
<dbReference type="InterPro" id="IPR035965">
    <property type="entry name" value="PAS-like_dom_sf"/>
</dbReference>
<protein>
    <submittedName>
        <fullName evidence="3">Diguanylate cyclase</fullName>
    </submittedName>
</protein>
<dbReference type="CDD" id="cd01949">
    <property type="entry name" value="GGDEF"/>
    <property type="match status" value="1"/>
</dbReference>
<dbReference type="AlphaFoldDB" id="A0A3E2VVA1"/>
<dbReference type="InterPro" id="IPR001610">
    <property type="entry name" value="PAC"/>
</dbReference>
<feature type="domain" description="PAC" evidence="1">
    <location>
        <begin position="209"/>
        <end position="261"/>
    </location>
</feature>
<dbReference type="InterPro" id="IPR043128">
    <property type="entry name" value="Rev_trsase/Diguanyl_cyclase"/>
</dbReference>